<dbReference type="RefSeq" id="WP_076401504.1">
    <property type="nucleotide sequence ID" value="NZ_FTOA01000006.1"/>
</dbReference>
<dbReference type="EMBL" id="FTOA01000006">
    <property type="protein sequence ID" value="SIT07764.1"/>
    <property type="molecule type" value="Genomic_DNA"/>
</dbReference>
<dbReference type="Pfam" id="PF03600">
    <property type="entry name" value="CitMHS"/>
    <property type="match status" value="1"/>
</dbReference>
<comment type="subcellular location">
    <subcellularLocation>
        <location evidence="1">Membrane</location>
        <topology evidence="1">Multi-pass membrane protein</topology>
    </subcellularLocation>
</comment>
<evidence type="ECO:0000259" key="8">
    <source>
        <dbReference type="Pfam" id="PF03600"/>
    </source>
</evidence>
<dbReference type="OrthoDB" id="5460483at2"/>
<keyword evidence="5 7" id="KW-1133">Transmembrane helix</keyword>
<evidence type="ECO:0000256" key="2">
    <source>
        <dbReference type="ARBA" id="ARBA00022448"/>
    </source>
</evidence>
<evidence type="ECO:0000256" key="1">
    <source>
        <dbReference type="ARBA" id="ARBA00004141"/>
    </source>
</evidence>
<feature type="transmembrane region" description="Helical" evidence="7">
    <location>
        <begin position="6"/>
        <end position="26"/>
    </location>
</feature>
<proteinExistence type="predicted"/>
<evidence type="ECO:0000256" key="7">
    <source>
        <dbReference type="SAM" id="Phobius"/>
    </source>
</evidence>
<feature type="transmembrane region" description="Helical" evidence="7">
    <location>
        <begin position="293"/>
        <end position="313"/>
    </location>
</feature>
<feature type="transmembrane region" description="Helical" evidence="7">
    <location>
        <begin position="401"/>
        <end position="421"/>
    </location>
</feature>
<gene>
    <name evidence="9" type="ORF">SAMN05421779_106196</name>
</gene>
<dbReference type="InterPro" id="IPR004680">
    <property type="entry name" value="Cit_transptr-like_dom"/>
</dbReference>
<organism evidence="9 10">
    <name type="scientific">Insolitispirillum peregrinum</name>
    <dbReference type="NCBI Taxonomy" id="80876"/>
    <lineage>
        <taxon>Bacteria</taxon>
        <taxon>Pseudomonadati</taxon>
        <taxon>Pseudomonadota</taxon>
        <taxon>Alphaproteobacteria</taxon>
        <taxon>Rhodospirillales</taxon>
        <taxon>Novispirillaceae</taxon>
        <taxon>Insolitispirillum</taxon>
    </lineage>
</organism>
<keyword evidence="4" id="KW-0677">Repeat</keyword>
<feature type="transmembrane region" description="Helical" evidence="7">
    <location>
        <begin position="325"/>
        <end position="346"/>
    </location>
</feature>
<evidence type="ECO:0000313" key="10">
    <source>
        <dbReference type="Proteomes" id="UP000185678"/>
    </source>
</evidence>
<reference evidence="9 10" key="1">
    <citation type="submission" date="2017-01" db="EMBL/GenBank/DDBJ databases">
        <authorList>
            <person name="Mah S.A."/>
            <person name="Swanson W.J."/>
            <person name="Moy G.W."/>
            <person name="Vacquier V.D."/>
        </authorList>
    </citation>
    <scope>NUCLEOTIDE SEQUENCE [LARGE SCALE GENOMIC DNA]</scope>
    <source>
        <strain evidence="9 10">DSM 11589</strain>
    </source>
</reference>
<protein>
    <submittedName>
        <fullName evidence="9">Di-and tricarboxylate transporter</fullName>
    </submittedName>
</protein>
<feature type="transmembrane region" description="Helical" evidence="7">
    <location>
        <begin position="366"/>
        <end position="389"/>
    </location>
</feature>
<dbReference type="STRING" id="80876.SAMN05421779_106196"/>
<dbReference type="GO" id="GO:0005886">
    <property type="term" value="C:plasma membrane"/>
    <property type="evidence" value="ECO:0007669"/>
    <property type="project" value="TreeGrafter"/>
</dbReference>
<evidence type="ECO:0000313" key="9">
    <source>
        <dbReference type="EMBL" id="SIT07764.1"/>
    </source>
</evidence>
<name>A0A1N7PAZ3_9PROT</name>
<keyword evidence="2" id="KW-0813">Transport</keyword>
<evidence type="ECO:0000256" key="3">
    <source>
        <dbReference type="ARBA" id="ARBA00022692"/>
    </source>
</evidence>
<accession>A0A1N7PAZ3</accession>
<dbReference type="PANTHER" id="PTHR43652:SF2">
    <property type="entry name" value="BASIC AMINO ACID ANTIPORTER YFCC-RELATED"/>
    <property type="match status" value="1"/>
</dbReference>
<evidence type="ECO:0000256" key="5">
    <source>
        <dbReference type="ARBA" id="ARBA00022989"/>
    </source>
</evidence>
<evidence type="ECO:0000256" key="6">
    <source>
        <dbReference type="ARBA" id="ARBA00023136"/>
    </source>
</evidence>
<feature type="transmembrane region" description="Helical" evidence="7">
    <location>
        <begin position="441"/>
        <end position="464"/>
    </location>
</feature>
<sequence length="470" mass="48832">MAIPAVLASPLLVPGLFTFVIIALWASNRLPEYLTALMFFAGAMMLHLAPPERVFAGFGSSAFWLVLSGFVIGTAIRSVGLADRVARMLAVPLAGSWPRMLVGVVALTYALAFVMPSNMGRIALLMPIVMALAERSGLAEGSKGRIALALAVGFGTFQLSTSILPANVPNMVMAGAAESGYGLHFSYLSYLALHAPILGALKGAVLVLCLLLLFPLPQPLEHCAKSGNRFSPQQCGKTKSWTSVPASGLTHAGPIDVKDAPAPWSAAEKRLAGILLVTLALWVTDSLHGISPAWVGLAAACLCLLPRIGFLTGDQFAAGVNVRTCLYIAGILGLAAVVSSSGLGNAVGQALLRVLPLSPDHPAGNFASLLALVSALNFVVTANGVPALFTPLAQSLADGTGWPVATVLMVQVLGYATPLLPYQASPIVVAMGMGKVPAGDGLRLCLTLAVVSFALLGPLDYLWFHLLGWL</sequence>
<keyword evidence="3 7" id="KW-0812">Transmembrane</keyword>
<keyword evidence="6 7" id="KW-0472">Membrane</keyword>
<feature type="transmembrane region" description="Helical" evidence="7">
    <location>
        <begin position="33"/>
        <end position="49"/>
    </location>
</feature>
<dbReference type="PANTHER" id="PTHR43652">
    <property type="entry name" value="BASIC AMINO ACID ANTIPORTER YFCC-RELATED"/>
    <property type="match status" value="1"/>
</dbReference>
<dbReference type="Proteomes" id="UP000185678">
    <property type="component" value="Unassembled WGS sequence"/>
</dbReference>
<feature type="transmembrane region" description="Helical" evidence="7">
    <location>
        <begin position="187"/>
        <end position="214"/>
    </location>
</feature>
<feature type="domain" description="Citrate transporter-like" evidence="8">
    <location>
        <begin position="22"/>
        <end position="409"/>
    </location>
</feature>
<dbReference type="AlphaFoldDB" id="A0A1N7PAZ3"/>
<evidence type="ECO:0000256" key="4">
    <source>
        <dbReference type="ARBA" id="ARBA00022737"/>
    </source>
</evidence>
<keyword evidence="10" id="KW-1185">Reference proteome</keyword>
<dbReference type="GO" id="GO:0055085">
    <property type="term" value="P:transmembrane transport"/>
    <property type="evidence" value="ECO:0007669"/>
    <property type="project" value="InterPro"/>
</dbReference>
<feature type="transmembrane region" description="Helical" evidence="7">
    <location>
        <begin position="146"/>
        <end position="167"/>
    </location>
</feature>
<feature type="transmembrane region" description="Helical" evidence="7">
    <location>
        <begin position="55"/>
        <end position="76"/>
    </location>
</feature>
<dbReference type="InterPro" id="IPR051679">
    <property type="entry name" value="DASS-Related_Transporters"/>
</dbReference>